<comment type="function">
    <text evidence="7">The electron transfer flavoprotein serves as a specific electron acceptor for other dehydrogenases. It transfers the electrons to the main respiratory chain via ETF-ubiquinone oxidoreductase (ETF dehydrogenase).</text>
</comment>
<evidence type="ECO:0000313" key="9">
    <source>
        <dbReference type="EMBL" id="TFC52159.1"/>
    </source>
</evidence>
<proteinExistence type="inferred from homology"/>
<evidence type="ECO:0000256" key="4">
    <source>
        <dbReference type="ARBA" id="ARBA00016797"/>
    </source>
</evidence>
<keyword evidence="10" id="KW-1185">Reference proteome</keyword>
<dbReference type="SMART" id="SM00893">
    <property type="entry name" value="ETF"/>
    <property type="match status" value="1"/>
</dbReference>
<evidence type="ECO:0000256" key="3">
    <source>
        <dbReference type="ARBA" id="ARBA00011355"/>
    </source>
</evidence>
<dbReference type="RefSeq" id="WP_134403067.1">
    <property type="nucleotide sequence ID" value="NZ_SOFY01000011.1"/>
</dbReference>
<reference evidence="9 10" key="1">
    <citation type="submission" date="2019-03" db="EMBL/GenBank/DDBJ databases">
        <title>Genomics of glacier-inhabiting Cryobacterium strains.</title>
        <authorList>
            <person name="Liu Q."/>
            <person name="Xin Y.-H."/>
        </authorList>
    </citation>
    <scope>NUCLEOTIDE SEQUENCE [LARGE SCALE GENOMIC DNA]</scope>
    <source>
        <strain evidence="10">TMT1-22</strain>
    </source>
</reference>
<dbReference type="AlphaFoldDB" id="A0AAQ2C8W9"/>
<dbReference type="PANTHER" id="PTHR21294">
    <property type="entry name" value="ELECTRON TRANSFER FLAVOPROTEIN BETA-SUBUNIT"/>
    <property type="match status" value="1"/>
</dbReference>
<comment type="subunit">
    <text evidence="3">Heterodimer of an alpha and a beta subunit.</text>
</comment>
<keyword evidence="6" id="KW-0249">Electron transport</keyword>
<dbReference type="InterPro" id="IPR014729">
    <property type="entry name" value="Rossmann-like_a/b/a_fold"/>
</dbReference>
<evidence type="ECO:0000259" key="8">
    <source>
        <dbReference type="SMART" id="SM00893"/>
    </source>
</evidence>
<evidence type="ECO:0000256" key="5">
    <source>
        <dbReference type="ARBA" id="ARBA00022448"/>
    </source>
</evidence>
<organism evidence="9 10">
    <name type="scientific">Cryobacterium shii</name>
    <dbReference type="NCBI Taxonomy" id="1259235"/>
    <lineage>
        <taxon>Bacteria</taxon>
        <taxon>Bacillati</taxon>
        <taxon>Actinomycetota</taxon>
        <taxon>Actinomycetes</taxon>
        <taxon>Micrococcales</taxon>
        <taxon>Microbacteriaceae</taxon>
        <taxon>Cryobacterium</taxon>
    </lineage>
</organism>
<evidence type="ECO:0000256" key="7">
    <source>
        <dbReference type="ARBA" id="ARBA00025649"/>
    </source>
</evidence>
<protein>
    <recommendedName>
        <fullName evidence="4">Electron transfer flavoprotein subunit beta</fullName>
    </recommendedName>
</protein>
<evidence type="ECO:0000256" key="6">
    <source>
        <dbReference type="ARBA" id="ARBA00022982"/>
    </source>
</evidence>
<evidence type="ECO:0000256" key="1">
    <source>
        <dbReference type="ARBA" id="ARBA00001974"/>
    </source>
</evidence>
<dbReference type="InterPro" id="IPR033948">
    <property type="entry name" value="ETF_beta_N"/>
</dbReference>
<dbReference type="InterPro" id="IPR012255">
    <property type="entry name" value="ETF_b"/>
</dbReference>
<feature type="domain" description="Electron transfer flavoprotein alpha/beta-subunit N-terminal" evidence="8">
    <location>
        <begin position="22"/>
        <end position="216"/>
    </location>
</feature>
<keyword evidence="5" id="KW-0813">Transport</keyword>
<sequence length="267" mass="27261">MNIVVLVKQVPDTYGERTLREDGRIDRERGTPALDEIDERALEVALRLRETAGGEVTVLTMGPPEAVVALRKALAMGADRAVHVCDEALAGSDALQTAAVLAAAVRATAAPGAATFDLVVAGNESTDGRTAAVPAMLAERLGLPQLTFLGSVAVDAGIVTGLRITPEGTTELCAALPAVISVTEGSAQPRFPNFKGIMSARSKPLTTLTLADLADHGLVEAEAGGANSWSLVCTVTARPARAGGTVISDDGTGGSRIAAFLAAANLI</sequence>
<dbReference type="PANTHER" id="PTHR21294:SF8">
    <property type="entry name" value="ELECTRON TRANSFER FLAVOPROTEIN SUBUNIT BETA"/>
    <property type="match status" value="1"/>
</dbReference>
<dbReference type="Gene3D" id="3.40.50.620">
    <property type="entry name" value="HUPs"/>
    <property type="match status" value="1"/>
</dbReference>
<dbReference type="Proteomes" id="UP000297403">
    <property type="component" value="Unassembled WGS sequence"/>
</dbReference>
<evidence type="ECO:0000256" key="2">
    <source>
        <dbReference type="ARBA" id="ARBA00007557"/>
    </source>
</evidence>
<comment type="caution">
    <text evidence="9">The sequence shown here is derived from an EMBL/GenBank/DDBJ whole genome shotgun (WGS) entry which is preliminary data.</text>
</comment>
<dbReference type="InterPro" id="IPR014730">
    <property type="entry name" value="ETF_a/b_N"/>
</dbReference>
<name>A0AAQ2C8W9_9MICO</name>
<dbReference type="CDD" id="cd01714">
    <property type="entry name" value="ETF_beta"/>
    <property type="match status" value="1"/>
</dbReference>
<gene>
    <name evidence="9" type="ORF">E3O49_02470</name>
</gene>
<accession>A0AAQ2C8W9</accession>
<dbReference type="SUPFAM" id="SSF52402">
    <property type="entry name" value="Adenine nucleotide alpha hydrolases-like"/>
    <property type="match status" value="1"/>
</dbReference>
<evidence type="ECO:0000313" key="10">
    <source>
        <dbReference type="Proteomes" id="UP000297403"/>
    </source>
</evidence>
<comment type="similarity">
    <text evidence="2">Belongs to the ETF beta-subunit/FixA family.</text>
</comment>
<dbReference type="GO" id="GO:0005829">
    <property type="term" value="C:cytosol"/>
    <property type="evidence" value="ECO:0007669"/>
    <property type="project" value="TreeGrafter"/>
</dbReference>
<dbReference type="PIRSF" id="PIRSF000090">
    <property type="entry name" value="Beta-ETF"/>
    <property type="match status" value="1"/>
</dbReference>
<dbReference type="GO" id="GO:0009055">
    <property type="term" value="F:electron transfer activity"/>
    <property type="evidence" value="ECO:0007669"/>
    <property type="project" value="InterPro"/>
</dbReference>
<dbReference type="Pfam" id="PF01012">
    <property type="entry name" value="ETF"/>
    <property type="match status" value="1"/>
</dbReference>
<dbReference type="EMBL" id="SOFY01000011">
    <property type="protein sequence ID" value="TFC52159.1"/>
    <property type="molecule type" value="Genomic_DNA"/>
</dbReference>
<comment type="cofactor">
    <cofactor evidence="1">
        <name>FAD</name>
        <dbReference type="ChEBI" id="CHEBI:57692"/>
    </cofactor>
</comment>